<organism evidence="5 6">
    <name type="scientific">Penicillium daleae</name>
    <dbReference type="NCBI Taxonomy" id="63821"/>
    <lineage>
        <taxon>Eukaryota</taxon>
        <taxon>Fungi</taxon>
        <taxon>Dikarya</taxon>
        <taxon>Ascomycota</taxon>
        <taxon>Pezizomycotina</taxon>
        <taxon>Eurotiomycetes</taxon>
        <taxon>Eurotiomycetidae</taxon>
        <taxon>Eurotiales</taxon>
        <taxon>Aspergillaceae</taxon>
        <taxon>Penicillium</taxon>
    </lineage>
</organism>
<dbReference type="InterPro" id="IPR037120">
    <property type="entry name" value="Haem_peroxidase_sf_animal"/>
</dbReference>
<dbReference type="InterPro" id="IPR019791">
    <property type="entry name" value="Haem_peroxidase_animal"/>
</dbReference>
<dbReference type="Proteomes" id="UP001213681">
    <property type="component" value="Unassembled WGS sequence"/>
</dbReference>
<evidence type="ECO:0000313" key="5">
    <source>
        <dbReference type="EMBL" id="KAJ5443568.1"/>
    </source>
</evidence>
<evidence type="ECO:0000256" key="1">
    <source>
        <dbReference type="ARBA" id="ARBA00004613"/>
    </source>
</evidence>
<dbReference type="GO" id="GO:0004601">
    <property type="term" value="F:peroxidase activity"/>
    <property type="evidence" value="ECO:0007669"/>
    <property type="project" value="InterPro"/>
</dbReference>
<dbReference type="AlphaFoldDB" id="A0AAD6C0T6"/>
<dbReference type="GO" id="GO:0046872">
    <property type="term" value="F:metal ion binding"/>
    <property type="evidence" value="ECO:0007669"/>
    <property type="project" value="UniProtKB-KW"/>
</dbReference>
<comment type="caution">
    <text evidence="5">The sequence shown here is derived from an EMBL/GenBank/DDBJ whole genome shotgun (WGS) entry which is preliminary data.</text>
</comment>
<dbReference type="Gene3D" id="1.10.640.10">
    <property type="entry name" value="Haem peroxidase domain superfamily, animal type"/>
    <property type="match status" value="1"/>
</dbReference>
<keyword evidence="4" id="KW-0479">Metal-binding</keyword>
<evidence type="ECO:0000256" key="3">
    <source>
        <dbReference type="ARBA" id="ARBA00023180"/>
    </source>
</evidence>
<name>A0AAD6C0T6_9EURO</name>
<keyword evidence="6" id="KW-1185">Reference proteome</keyword>
<dbReference type="GO" id="GO:0005576">
    <property type="term" value="C:extracellular region"/>
    <property type="evidence" value="ECO:0007669"/>
    <property type="project" value="UniProtKB-SubCell"/>
</dbReference>
<keyword evidence="2" id="KW-0964">Secreted</keyword>
<accession>A0AAD6C0T6</accession>
<dbReference type="RefSeq" id="XP_056763648.1">
    <property type="nucleotide sequence ID" value="XM_056910822.1"/>
</dbReference>
<evidence type="ECO:0000256" key="4">
    <source>
        <dbReference type="PIRSR" id="PIRSR619791-2"/>
    </source>
</evidence>
<sequence>MKGHFVPEKSRPEFQEEPHNLFGQWFHGIVESNQTEQFQDLFINGSIPHHATFDDILNSLKKPKHISNVSIPPPHIPHPRCTSDTSKWWYRTYDGSCNWLKEGEVSEGEYGTAKSRDYGQYYYADGISKPKGPNPRAVSNAFFRRKKTLYYEHTPLLLGLVEFIMHDVTWSQDSSTEFIDVPMPDDEDVFYPNTTLRIWRTEPLSGTGTSLKNPRENINRATTWLDVSALYGSTREVALALRSFSKGKLLTQELETRGTRQKASYLPFNTIGVPTRARPGTDVTTLFAGGDPRTNEDWVMMAVHTLFLREHNRLCDILAEQHPEYDDEELYQTVRVLLSAKMSLIGNAYQMSYFKDMPWPMDDGFPLYREMSGKNWLQINPANTYPWPIATKGGKPTVVSAEMAVVYRFHEFIIKSFPIKDALNKTLWDQPLFDTGFNATGFIDAGLENILRGVASTFIPNFKSGVDESFRSAGKYRGSPFDIVTWSIVHEREQGLPTFNNYFRAYNKQRPKAIVPIRKRFEDFSSDPHVVSELKRLYRAPDDVDLVVG</sequence>
<reference evidence="5" key="1">
    <citation type="submission" date="2022-12" db="EMBL/GenBank/DDBJ databases">
        <authorList>
            <person name="Petersen C."/>
        </authorList>
    </citation>
    <scope>NUCLEOTIDE SEQUENCE</scope>
    <source>
        <strain evidence="5">IBT 16125</strain>
    </source>
</reference>
<reference evidence="5" key="2">
    <citation type="journal article" date="2023" name="IMA Fungus">
        <title>Comparative genomic study of the Penicillium genus elucidates a diverse pangenome and 15 lateral gene transfer events.</title>
        <authorList>
            <person name="Petersen C."/>
            <person name="Sorensen T."/>
            <person name="Nielsen M.R."/>
            <person name="Sondergaard T.E."/>
            <person name="Sorensen J.L."/>
            <person name="Fitzpatrick D.A."/>
            <person name="Frisvad J.C."/>
            <person name="Nielsen K.L."/>
        </authorList>
    </citation>
    <scope>NUCLEOTIDE SEQUENCE</scope>
    <source>
        <strain evidence="5">IBT 16125</strain>
    </source>
</reference>
<dbReference type="PANTHER" id="PTHR11475:SF4">
    <property type="entry name" value="CHORION PEROXIDASE"/>
    <property type="match status" value="1"/>
</dbReference>
<dbReference type="GO" id="GO:0020037">
    <property type="term" value="F:heme binding"/>
    <property type="evidence" value="ECO:0007669"/>
    <property type="project" value="InterPro"/>
</dbReference>
<evidence type="ECO:0000256" key="2">
    <source>
        <dbReference type="ARBA" id="ARBA00022525"/>
    </source>
</evidence>
<dbReference type="EMBL" id="JAPVEA010000007">
    <property type="protein sequence ID" value="KAJ5443568.1"/>
    <property type="molecule type" value="Genomic_DNA"/>
</dbReference>
<keyword evidence="3" id="KW-0325">Glycoprotein</keyword>
<dbReference type="SUPFAM" id="SSF48113">
    <property type="entry name" value="Heme-dependent peroxidases"/>
    <property type="match status" value="1"/>
</dbReference>
<proteinExistence type="predicted"/>
<dbReference type="Pfam" id="PF03098">
    <property type="entry name" value="An_peroxidase"/>
    <property type="match status" value="1"/>
</dbReference>
<evidence type="ECO:0000313" key="6">
    <source>
        <dbReference type="Proteomes" id="UP001213681"/>
    </source>
</evidence>
<dbReference type="InterPro" id="IPR010255">
    <property type="entry name" value="Haem_peroxidase_sf"/>
</dbReference>
<dbReference type="GeneID" id="81601065"/>
<comment type="subcellular location">
    <subcellularLocation>
        <location evidence="1">Secreted</location>
    </subcellularLocation>
</comment>
<dbReference type="GO" id="GO:0006979">
    <property type="term" value="P:response to oxidative stress"/>
    <property type="evidence" value="ECO:0007669"/>
    <property type="project" value="InterPro"/>
</dbReference>
<protein>
    <submittedName>
        <fullName evidence="5">Uncharacterized protein</fullName>
    </submittedName>
</protein>
<dbReference type="PANTHER" id="PTHR11475">
    <property type="entry name" value="OXIDASE/PEROXIDASE"/>
    <property type="match status" value="1"/>
</dbReference>
<keyword evidence="4" id="KW-0349">Heme</keyword>
<dbReference type="PRINTS" id="PR00457">
    <property type="entry name" value="ANPEROXIDASE"/>
</dbReference>
<feature type="binding site" description="axial binding residue" evidence="4">
    <location>
        <position position="410"/>
    </location>
    <ligand>
        <name>heme b</name>
        <dbReference type="ChEBI" id="CHEBI:60344"/>
    </ligand>
    <ligandPart>
        <name>Fe</name>
        <dbReference type="ChEBI" id="CHEBI:18248"/>
    </ligandPart>
</feature>
<keyword evidence="4" id="KW-0408">Iron</keyword>
<dbReference type="PROSITE" id="PS50292">
    <property type="entry name" value="PEROXIDASE_3"/>
    <property type="match status" value="1"/>
</dbReference>
<gene>
    <name evidence="5" type="ORF">N7458_007440</name>
</gene>